<evidence type="ECO:0000313" key="2">
    <source>
        <dbReference type="EMBL" id="KAI3425313.1"/>
    </source>
</evidence>
<evidence type="ECO:0000313" key="3">
    <source>
        <dbReference type="Proteomes" id="UP001055712"/>
    </source>
</evidence>
<gene>
    <name evidence="2" type="ORF">D9Q98_009078</name>
</gene>
<reference evidence="2" key="1">
    <citation type="journal article" date="2019" name="Plant J.">
        <title>Chlorella vulgaris genome assembly and annotation reveals the molecular basis for metabolic acclimation to high light conditions.</title>
        <authorList>
            <person name="Cecchin M."/>
            <person name="Marcolungo L."/>
            <person name="Rossato M."/>
            <person name="Girolomoni L."/>
            <person name="Cosentino E."/>
            <person name="Cuine S."/>
            <person name="Li-Beisson Y."/>
            <person name="Delledonne M."/>
            <person name="Ballottari M."/>
        </authorList>
    </citation>
    <scope>NUCLEOTIDE SEQUENCE</scope>
    <source>
        <strain evidence="2">211/11P</strain>
    </source>
</reference>
<feature type="region of interest" description="Disordered" evidence="1">
    <location>
        <begin position="528"/>
        <end position="667"/>
    </location>
</feature>
<proteinExistence type="predicted"/>
<feature type="compositionally biased region" description="Basic and acidic residues" evidence="1">
    <location>
        <begin position="259"/>
        <end position="274"/>
    </location>
</feature>
<dbReference type="InterPro" id="IPR044688">
    <property type="entry name" value="SCI-1-like"/>
</dbReference>
<protein>
    <submittedName>
        <fullName evidence="2">Uncharacterized protein</fullName>
    </submittedName>
</protein>
<dbReference type="PANTHER" id="PTHR34117">
    <property type="entry name" value="STYLE CELL-CYCLE INHIBITOR 1"/>
    <property type="match status" value="1"/>
</dbReference>
<dbReference type="InterPro" id="IPR011043">
    <property type="entry name" value="Gal_Oxase/kelch_b-propeller"/>
</dbReference>
<feature type="compositionally biased region" description="Basic and acidic residues" evidence="1">
    <location>
        <begin position="52"/>
        <end position="71"/>
    </location>
</feature>
<dbReference type="Proteomes" id="UP001055712">
    <property type="component" value="Unassembled WGS sequence"/>
</dbReference>
<feature type="region of interest" description="Disordered" evidence="1">
    <location>
        <begin position="259"/>
        <end position="280"/>
    </location>
</feature>
<feature type="region of interest" description="Disordered" evidence="1">
    <location>
        <begin position="1"/>
        <end position="111"/>
    </location>
</feature>
<keyword evidence="3" id="KW-1185">Reference proteome</keyword>
<feature type="compositionally biased region" description="Basic residues" evidence="1">
    <location>
        <begin position="23"/>
        <end position="51"/>
    </location>
</feature>
<reference evidence="2" key="2">
    <citation type="submission" date="2020-11" db="EMBL/GenBank/DDBJ databases">
        <authorList>
            <person name="Cecchin M."/>
            <person name="Marcolungo L."/>
            <person name="Rossato M."/>
            <person name="Girolomoni L."/>
            <person name="Cosentino E."/>
            <person name="Cuine S."/>
            <person name="Li-Beisson Y."/>
            <person name="Delledonne M."/>
            <person name="Ballottari M."/>
        </authorList>
    </citation>
    <scope>NUCLEOTIDE SEQUENCE</scope>
    <source>
        <strain evidence="2">211/11P</strain>
        <tissue evidence="2">Whole cell</tissue>
    </source>
</reference>
<feature type="compositionally biased region" description="Pro residues" evidence="1">
    <location>
        <begin position="533"/>
        <end position="660"/>
    </location>
</feature>
<name>A0A9D4THA6_CHLVU</name>
<dbReference type="OrthoDB" id="2139939at2759"/>
<dbReference type="PANTHER" id="PTHR34117:SF1">
    <property type="entry name" value="STYLE CELL-CYCLE INHIBITOR 1"/>
    <property type="match status" value="1"/>
</dbReference>
<accession>A0A9D4THA6</accession>
<dbReference type="SUPFAM" id="SSF50965">
    <property type="entry name" value="Galactose oxidase, central domain"/>
    <property type="match status" value="1"/>
</dbReference>
<evidence type="ECO:0000256" key="1">
    <source>
        <dbReference type="SAM" id="MobiDB-lite"/>
    </source>
</evidence>
<dbReference type="EMBL" id="SIDB01000012">
    <property type="protein sequence ID" value="KAI3425313.1"/>
    <property type="molecule type" value="Genomic_DNA"/>
</dbReference>
<comment type="caution">
    <text evidence="2">The sequence shown here is derived from an EMBL/GenBank/DDBJ whole genome shotgun (WGS) entry which is preliminary data.</text>
</comment>
<dbReference type="PRINTS" id="PR01217">
    <property type="entry name" value="PRICHEXTENSN"/>
</dbReference>
<sequence length="1033" mass="110802">MGKRHDRSSSSDGEDSDVSRDRAQKRHKKEKKEKKDKHKKEKHKKDKHKKHGDKDKERSREQERLVKEAKKFLKQQLKSGDPAATAAAAAAAASRGGGPSEPPAPAYEGPVQPISSEDYFTKHAEFAAWLKDLRGKFFSEQTTEVNRAMFDEFAEAWNGRRLPARFYTGDVARGASGGGARTSHSWGIKGAPGGKALATSGAVGMAAALDEELNLKDQARAAAMAERKQQRSEAKEWLDEAVPKLTGKDKVLEDKRARRELSKAGNDSPEHVGRGWDVMGGGGGDSFAAVKAREAARQNQRGRRQTAVQAEVLQKVAAARAAEDDKMASFPLLLHLVAAQAQPDAAAAAAVAQATATTAWTNSAVPAGKYHLRFKDKCATEDWMACSGCSSSTASTQVLVRQLAEGASPQGWQLDHTSERGDFSPFTLRPLDPSCCSNFISADPAGCGISYAVIDSGGRSKHPAEVYWLLEKLAGGGVRIYLEARQGCARRYLGAPIRCGTASASQRVLQLYEKGNAAAAVAWELIPVGSLKPRPPPPKAKPKPRPPPPKAKPQPPPPKLRPKPPPPKPKPKPPGVQPKPRPPPPRPKPKPPGVQPKARPPPPRPKPKPPGVQPKPPPPPKPKPQPPPPKLRPKPPPPTPKPRPPPWPRPPNNSPSPPAKPANWQTLPSPVSTVGNVTSISAFSFYVCPASNEQYAAYTSVDASGRWQTAVKRLDGRSWVDAGKPGFTKAFGSRMALGCYGTGAPSFALSDSRGKFASSSYRLPAAAASWAMVGPLGFFTSLFDISTAVDAQNRPLVAFTNSAKQYRAAVMRYDGAKWSYVGTGGDAISTAFADSIQLVVGPAGAPPGVAGVPFLCYMDYGKNSAVVKKLSGTSWTTLGAKDTMINGQLPRLAFSANGTLYLAHLIHPTFTIRLMTVRRYNAATDRWIELGSNRPAAAAFVTALDLAVDANGVPCVVFADGSNNYMVSMMCYRRSSNQWALQGPASFSKYPASFTFLAFDLGANIPSVSYYSTMTAALQLPQVVRLAGYTSYT</sequence>
<feature type="compositionally biased region" description="Low complexity" evidence="1">
    <location>
        <begin position="82"/>
        <end position="94"/>
    </location>
</feature>
<organism evidence="2 3">
    <name type="scientific">Chlorella vulgaris</name>
    <name type="common">Green alga</name>
    <dbReference type="NCBI Taxonomy" id="3077"/>
    <lineage>
        <taxon>Eukaryota</taxon>
        <taxon>Viridiplantae</taxon>
        <taxon>Chlorophyta</taxon>
        <taxon>core chlorophytes</taxon>
        <taxon>Trebouxiophyceae</taxon>
        <taxon>Chlorellales</taxon>
        <taxon>Chlorellaceae</taxon>
        <taxon>Chlorella clade</taxon>
        <taxon>Chlorella</taxon>
    </lineage>
</organism>
<dbReference type="AlphaFoldDB" id="A0A9D4THA6"/>